<dbReference type="AlphaFoldDB" id="A0AAQ1PE78"/>
<dbReference type="Proteomes" id="UP000294335">
    <property type="component" value="Unassembled WGS sequence"/>
</dbReference>
<dbReference type="EMBL" id="OPYN01000207">
    <property type="protein sequence ID" value="SPO63579.1"/>
    <property type="molecule type" value="Genomic_DNA"/>
</dbReference>
<evidence type="ECO:0000313" key="1">
    <source>
        <dbReference type="EMBL" id="SPO63579.1"/>
    </source>
</evidence>
<name>A0AAQ1PE78_9PSED</name>
<reference evidence="1 2" key="1">
    <citation type="submission" date="2018-02" db="EMBL/GenBank/DDBJ databases">
        <authorList>
            <person name="Dubost A."/>
        </authorList>
    </citation>
    <scope>NUCLEOTIDE SEQUENCE [LARGE SCALE GENOMIC DNA]</scope>
    <source>
        <strain evidence="2">JV551A3</strain>
    </source>
</reference>
<gene>
    <name evidence="1" type="ORF">JV551A3_V1_2070343</name>
</gene>
<protein>
    <submittedName>
        <fullName evidence="1">Uncharacterized protein</fullName>
    </submittedName>
</protein>
<proteinExistence type="predicted"/>
<sequence>MSGSEAGGVQLLDILRFAGGGPDMVAGISEGVGQGAADAAGTTGDQDGGHGWGLLSGDWFFPVLASSRVNPLPQSPHRI</sequence>
<accession>A0AAQ1PE78</accession>
<comment type="caution">
    <text evidence="1">The sequence shown here is derived from an EMBL/GenBank/DDBJ whole genome shotgun (WGS) entry which is preliminary data.</text>
</comment>
<keyword evidence="2" id="KW-1185">Reference proteome</keyword>
<evidence type="ECO:0000313" key="2">
    <source>
        <dbReference type="Proteomes" id="UP000294335"/>
    </source>
</evidence>
<organism evidence="1 2">
    <name type="scientific">Pseudomonas inefficax</name>
    <dbReference type="NCBI Taxonomy" id="2078786"/>
    <lineage>
        <taxon>Bacteria</taxon>
        <taxon>Pseudomonadati</taxon>
        <taxon>Pseudomonadota</taxon>
        <taxon>Gammaproteobacteria</taxon>
        <taxon>Pseudomonadales</taxon>
        <taxon>Pseudomonadaceae</taxon>
        <taxon>Pseudomonas</taxon>
    </lineage>
</organism>